<accession>A0A1J6I2N6</accession>
<dbReference type="EMBL" id="MJEQ01037191">
    <property type="protein sequence ID" value="OIS98785.1"/>
    <property type="molecule type" value="Genomic_DNA"/>
</dbReference>
<comment type="caution">
    <text evidence="1">The sequence shown here is derived from an EMBL/GenBank/DDBJ whole genome shotgun (WGS) entry which is preliminary data.</text>
</comment>
<dbReference type="Gramene" id="OIS98785">
    <property type="protein sequence ID" value="OIS98785"/>
    <property type="gene ID" value="A4A49_02396"/>
</dbReference>
<name>A0A1J6I2N6_NICAT</name>
<dbReference type="Proteomes" id="UP000187609">
    <property type="component" value="Unassembled WGS sequence"/>
</dbReference>
<proteinExistence type="predicted"/>
<dbReference type="AlphaFoldDB" id="A0A1J6I2N6"/>
<sequence>MKVLKVTLDLKISPLLVPISGEIYHFRCDSIILSTNLDQNLTQKIHCKHWFAGFYPGLRLFWRFCR</sequence>
<gene>
    <name evidence="1" type="ORF">A4A49_02396</name>
</gene>
<protein>
    <submittedName>
        <fullName evidence="1">Uncharacterized protein</fullName>
    </submittedName>
</protein>
<keyword evidence="2" id="KW-1185">Reference proteome</keyword>
<evidence type="ECO:0000313" key="2">
    <source>
        <dbReference type="Proteomes" id="UP000187609"/>
    </source>
</evidence>
<evidence type="ECO:0000313" key="1">
    <source>
        <dbReference type="EMBL" id="OIS98785.1"/>
    </source>
</evidence>
<organism evidence="1 2">
    <name type="scientific">Nicotiana attenuata</name>
    <name type="common">Coyote tobacco</name>
    <dbReference type="NCBI Taxonomy" id="49451"/>
    <lineage>
        <taxon>Eukaryota</taxon>
        <taxon>Viridiplantae</taxon>
        <taxon>Streptophyta</taxon>
        <taxon>Embryophyta</taxon>
        <taxon>Tracheophyta</taxon>
        <taxon>Spermatophyta</taxon>
        <taxon>Magnoliopsida</taxon>
        <taxon>eudicotyledons</taxon>
        <taxon>Gunneridae</taxon>
        <taxon>Pentapetalae</taxon>
        <taxon>asterids</taxon>
        <taxon>lamiids</taxon>
        <taxon>Solanales</taxon>
        <taxon>Solanaceae</taxon>
        <taxon>Nicotianoideae</taxon>
        <taxon>Nicotianeae</taxon>
        <taxon>Nicotiana</taxon>
    </lineage>
</organism>
<reference evidence="1" key="1">
    <citation type="submission" date="2016-11" db="EMBL/GenBank/DDBJ databases">
        <title>The genome of Nicotiana attenuata.</title>
        <authorList>
            <person name="Xu S."/>
            <person name="Brockmoeller T."/>
            <person name="Gaquerel E."/>
            <person name="Navarro A."/>
            <person name="Kuhl H."/>
            <person name="Gase K."/>
            <person name="Ling Z."/>
            <person name="Zhou W."/>
            <person name="Kreitzer C."/>
            <person name="Stanke M."/>
            <person name="Tang H."/>
            <person name="Lyons E."/>
            <person name="Pandey P."/>
            <person name="Pandey S.P."/>
            <person name="Timmermann B."/>
            <person name="Baldwin I.T."/>
        </authorList>
    </citation>
    <scope>NUCLEOTIDE SEQUENCE [LARGE SCALE GENOMIC DNA]</scope>
    <source>
        <strain evidence="1">UT</strain>
    </source>
</reference>